<proteinExistence type="predicted"/>
<feature type="domain" description="SAM" evidence="7">
    <location>
        <begin position="341"/>
        <end position="406"/>
    </location>
</feature>
<dbReference type="Gene3D" id="1.25.40.20">
    <property type="entry name" value="Ankyrin repeat-containing domain"/>
    <property type="match status" value="1"/>
</dbReference>
<feature type="compositionally biased region" description="Polar residues" evidence="6">
    <location>
        <begin position="216"/>
        <end position="230"/>
    </location>
</feature>
<keyword evidence="2" id="KW-0677">Repeat</keyword>
<keyword evidence="9" id="KW-1185">Reference proteome</keyword>
<dbReference type="InterPro" id="IPR001660">
    <property type="entry name" value="SAM"/>
</dbReference>
<evidence type="ECO:0000313" key="9">
    <source>
        <dbReference type="Proteomes" id="UP000472260"/>
    </source>
</evidence>
<dbReference type="Pfam" id="PF00536">
    <property type="entry name" value="SAM_1"/>
    <property type="match status" value="1"/>
</dbReference>
<dbReference type="FunFam" id="1.25.40.20:FF:000074">
    <property type="entry name" value="Usher syndrome type-1G protein isoform X1"/>
    <property type="match status" value="1"/>
</dbReference>
<evidence type="ECO:0000256" key="6">
    <source>
        <dbReference type="SAM" id="MobiDB-lite"/>
    </source>
</evidence>
<dbReference type="FunFam" id="1.10.150.50:FF:000034">
    <property type="entry name" value="ankyrin repeat and SAM domain-containing protein 4B"/>
    <property type="match status" value="1"/>
</dbReference>
<keyword evidence="4" id="KW-0966">Cell projection</keyword>
<dbReference type="Ensembl" id="ENSSANT00000007450.1">
    <property type="protein sequence ID" value="ENSSANP00000006916.1"/>
    <property type="gene ID" value="ENSSANG00000003945.1"/>
</dbReference>
<protein>
    <submittedName>
        <fullName evidence="8">Usher syndrome type-1G protein homolog</fullName>
    </submittedName>
</protein>
<dbReference type="PANTHER" id="PTHR24161:SF106">
    <property type="entry name" value="USHER SYNDROME TYPE-1G PROTEIN-LIKE"/>
    <property type="match status" value="1"/>
</dbReference>
<dbReference type="SMART" id="SM00248">
    <property type="entry name" value="ANK"/>
    <property type="match status" value="3"/>
</dbReference>
<dbReference type="GO" id="GO:0120025">
    <property type="term" value="C:plasma membrane bounded cell projection"/>
    <property type="evidence" value="ECO:0007669"/>
    <property type="project" value="UniProtKB-ARBA"/>
</dbReference>
<dbReference type="InterPro" id="IPR013761">
    <property type="entry name" value="SAM/pointed_sf"/>
</dbReference>
<gene>
    <name evidence="8" type="primary">LOC107659680</name>
</gene>
<dbReference type="PROSITE" id="PS50088">
    <property type="entry name" value="ANK_REPEAT"/>
    <property type="match status" value="2"/>
</dbReference>
<dbReference type="InterPro" id="IPR002110">
    <property type="entry name" value="Ankyrin_rpt"/>
</dbReference>
<dbReference type="Proteomes" id="UP000472260">
    <property type="component" value="Unassembled WGS sequence"/>
</dbReference>
<dbReference type="AlphaFoldDB" id="A0A671KND1"/>
<evidence type="ECO:0000256" key="2">
    <source>
        <dbReference type="ARBA" id="ARBA00022737"/>
    </source>
</evidence>
<evidence type="ECO:0000256" key="1">
    <source>
        <dbReference type="ARBA" id="ARBA00004316"/>
    </source>
</evidence>
<dbReference type="PROSITE" id="PS50297">
    <property type="entry name" value="ANK_REP_REGION"/>
    <property type="match status" value="2"/>
</dbReference>
<name>A0A671KND1_9TELE</name>
<reference evidence="8" key="1">
    <citation type="submission" date="2025-08" db="UniProtKB">
        <authorList>
            <consortium name="Ensembl"/>
        </authorList>
    </citation>
    <scope>IDENTIFICATION</scope>
</reference>
<evidence type="ECO:0000256" key="5">
    <source>
        <dbReference type="PROSITE-ProRule" id="PRU00023"/>
    </source>
</evidence>
<feature type="repeat" description="ANK" evidence="5">
    <location>
        <begin position="63"/>
        <end position="95"/>
    </location>
</feature>
<evidence type="ECO:0000256" key="3">
    <source>
        <dbReference type="ARBA" id="ARBA00023043"/>
    </source>
</evidence>
<evidence type="ECO:0000313" key="8">
    <source>
        <dbReference type="Ensembl" id="ENSSANP00000006916.1"/>
    </source>
</evidence>
<sequence length="418" mass="46954">MNDKYHRAARDGHLHLLKDATRKDLNAPDDGMTPTLWAAHHGNLDALRLLVARGGDPDKCDIWGNTPLHLAAANGHLNCLSFLVSFGTNVWCLDNDYHTPLDMAASRSHMDCVRYLDTIAAKQITINPKLVSKLKDRAFRNAEKRIKNCEKLQRRHHERMEKRFLRESAAMDTSDTMSYSSFSSTLSRTKIQRRLEKKKQGDGTFKISEDGRQSVRSLSGLQLGNDSSPRLNIRNMFSGKRDIRPDDDDDEVDTVSRALSDPGLDSLFNRPGLGTMVFRRNFVTDGLFRMGQNEGSVAGSEPVGRVPNVHLRGRLPLRSPSLDEDLPWEEGDLGLEEEDDELQPSSAPLEVFLASQGLSDFLSIFHREQMDLDALLLCSEQDLISIHIPLGPRKKLLDACSRRNNVLDEADGMQDTVL</sequence>
<dbReference type="Gene3D" id="1.10.150.50">
    <property type="entry name" value="Transcription Factor, Ets-1"/>
    <property type="match status" value="1"/>
</dbReference>
<evidence type="ECO:0000259" key="7">
    <source>
        <dbReference type="SMART" id="SM00454"/>
    </source>
</evidence>
<feature type="region of interest" description="Disordered" evidence="6">
    <location>
        <begin position="216"/>
        <end position="257"/>
    </location>
</feature>
<organism evidence="8 9">
    <name type="scientific">Sinocyclocheilus anshuiensis</name>
    <dbReference type="NCBI Taxonomy" id="1608454"/>
    <lineage>
        <taxon>Eukaryota</taxon>
        <taxon>Metazoa</taxon>
        <taxon>Chordata</taxon>
        <taxon>Craniata</taxon>
        <taxon>Vertebrata</taxon>
        <taxon>Euteleostomi</taxon>
        <taxon>Actinopterygii</taxon>
        <taxon>Neopterygii</taxon>
        <taxon>Teleostei</taxon>
        <taxon>Ostariophysi</taxon>
        <taxon>Cypriniformes</taxon>
        <taxon>Cyprinidae</taxon>
        <taxon>Cyprininae</taxon>
        <taxon>Sinocyclocheilus</taxon>
    </lineage>
</organism>
<dbReference type="Pfam" id="PF12796">
    <property type="entry name" value="Ank_2"/>
    <property type="match status" value="1"/>
</dbReference>
<dbReference type="SUPFAM" id="SSF47769">
    <property type="entry name" value="SAM/Pointed domain"/>
    <property type="match status" value="1"/>
</dbReference>
<dbReference type="PANTHER" id="PTHR24161">
    <property type="entry name" value="ANK_REP_REGION DOMAIN-CONTAINING PROTEIN-RELATED"/>
    <property type="match status" value="1"/>
</dbReference>
<dbReference type="SMART" id="SM00454">
    <property type="entry name" value="SAM"/>
    <property type="match status" value="1"/>
</dbReference>
<accession>A0A671KND1</accession>
<dbReference type="SUPFAM" id="SSF48403">
    <property type="entry name" value="Ankyrin repeat"/>
    <property type="match status" value="1"/>
</dbReference>
<comment type="subcellular location">
    <subcellularLocation>
        <location evidence="1">Cell projection</location>
    </subcellularLocation>
</comment>
<reference evidence="8" key="2">
    <citation type="submission" date="2025-09" db="UniProtKB">
        <authorList>
            <consortium name="Ensembl"/>
        </authorList>
    </citation>
    <scope>IDENTIFICATION</scope>
</reference>
<evidence type="ECO:0000256" key="4">
    <source>
        <dbReference type="ARBA" id="ARBA00023273"/>
    </source>
</evidence>
<keyword evidence="3 5" id="KW-0040">ANK repeat</keyword>
<dbReference type="InterPro" id="IPR036770">
    <property type="entry name" value="Ankyrin_rpt-contain_sf"/>
</dbReference>
<feature type="repeat" description="ANK" evidence="5">
    <location>
        <begin position="30"/>
        <end position="62"/>
    </location>
</feature>